<reference evidence="9" key="2">
    <citation type="journal article" date="2013" name="G3 (Bethesda)">
        <title>Genomes of Ashbya fungi isolated from insects reveal four mating-type loci, numerous translocations, lack of transposons, and distinct gene duplications.</title>
        <authorList>
            <person name="Dietrich F.S."/>
            <person name="Voegeli S."/>
            <person name="Kuo S."/>
            <person name="Philippsen P."/>
        </authorList>
    </citation>
    <scope>GENOME REANNOTATION</scope>
    <source>
        <strain evidence="9">ATCC 10895 / CBS 109.51 / FGSC 9923 / NRRL Y-1056</strain>
    </source>
</reference>
<dbReference type="KEGG" id="ago:AGOS_AGL150C"/>
<dbReference type="HOGENOM" id="CLU_040940_1_0_1"/>
<dbReference type="PROSITE" id="PS51462">
    <property type="entry name" value="NUDIX"/>
    <property type="match status" value="1"/>
</dbReference>
<comment type="cofactor">
    <cofactor evidence="2">
        <name>Mg(2+)</name>
        <dbReference type="ChEBI" id="CHEBI:18420"/>
    </cofactor>
</comment>
<dbReference type="InterPro" id="IPR045121">
    <property type="entry name" value="CoAse"/>
</dbReference>
<dbReference type="STRING" id="284811.Q750T9"/>
<keyword evidence="3" id="KW-0479">Metal-binding</keyword>
<accession>Q750T9</accession>
<dbReference type="OMA" id="WRMHHFF"/>
<evidence type="ECO:0000256" key="5">
    <source>
        <dbReference type="ARBA" id="ARBA00022842"/>
    </source>
</evidence>
<dbReference type="InterPro" id="IPR015797">
    <property type="entry name" value="NUDIX_hydrolase-like_dom_sf"/>
</dbReference>
<keyword evidence="9" id="KW-1185">Reference proteome</keyword>
<dbReference type="FunCoup" id="Q750T9">
    <property type="interactions" value="96"/>
</dbReference>
<evidence type="ECO:0000256" key="2">
    <source>
        <dbReference type="ARBA" id="ARBA00001946"/>
    </source>
</evidence>
<protein>
    <submittedName>
        <fullName evidence="8">AGL150Cp</fullName>
    </submittedName>
</protein>
<feature type="domain" description="Nudix hydrolase" evidence="7">
    <location>
        <begin position="32"/>
        <end position="192"/>
    </location>
</feature>
<evidence type="ECO:0000259" key="7">
    <source>
        <dbReference type="PROSITE" id="PS51462"/>
    </source>
</evidence>
<dbReference type="Pfam" id="PF00293">
    <property type="entry name" value="NUDIX"/>
    <property type="match status" value="1"/>
</dbReference>
<sequence>MSPKLTPLDNVANLLRFRNTNSFPTRAVWPVNRRAAVLILLFIGTHGELRVLLTKRSRGLNSFSGHVSLPGGKADNPMEPFELIARREAEEEIGFPLNDGVLSEEYNLKVDTISGELPHYISTTFLSVKPFLCFLYNADLSDDEKHVRALKINKPFTKLNPGETSSVFSIPLRDLVAHELSEQPTDVEYVRRREFMYDWGGLSWLVRHYYYACDNVGEVSWLNGVEDLSSDEDDSGGEVICKDVWGLTAKILYDVARVAEGLVPNSKSEGVCAHEALIYGLHELGKQMHSPNRTTWELGMIERKRALSCADVIPDYYMERLKSHLPL</sequence>
<dbReference type="Gene3D" id="3.90.79.10">
    <property type="entry name" value="Nucleoside Triphosphate Pyrophosphohydrolase"/>
    <property type="match status" value="1"/>
</dbReference>
<dbReference type="eggNOG" id="KOG3069">
    <property type="taxonomic scope" value="Eukaryota"/>
</dbReference>
<dbReference type="AlphaFoldDB" id="Q750T9"/>
<dbReference type="InterPro" id="IPR000086">
    <property type="entry name" value="NUDIX_hydrolase_dom"/>
</dbReference>
<evidence type="ECO:0000256" key="4">
    <source>
        <dbReference type="ARBA" id="ARBA00022801"/>
    </source>
</evidence>
<evidence type="ECO:0000256" key="1">
    <source>
        <dbReference type="ARBA" id="ARBA00001936"/>
    </source>
</evidence>
<dbReference type="RefSeq" id="NP_986517.1">
    <property type="nucleotide sequence ID" value="NM_211579.1"/>
</dbReference>
<evidence type="ECO:0000313" key="8">
    <source>
        <dbReference type="EMBL" id="AAS54341.1"/>
    </source>
</evidence>
<evidence type="ECO:0000256" key="6">
    <source>
        <dbReference type="ARBA" id="ARBA00023211"/>
    </source>
</evidence>
<keyword evidence="4" id="KW-0378">Hydrolase</keyword>
<keyword evidence="6" id="KW-0464">Manganese</keyword>
<dbReference type="SUPFAM" id="SSF55811">
    <property type="entry name" value="Nudix"/>
    <property type="match status" value="1"/>
</dbReference>
<keyword evidence="5" id="KW-0460">Magnesium</keyword>
<dbReference type="FunFam" id="3.90.79.10:FF:000053">
    <property type="entry name" value="Coenzyme A diphosphatase"/>
    <property type="match status" value="1"/>
</dbReference>
<reference evidence="8 9" key="1">
    <citation type="journal article" date="2004" name="Science">
        <title>The Ashbya gossypii genome as a tool for mapping the ancient Saccharomyces cerevisiae genome.</title>
        <authorList>
            <person name="Dietrich F.S."/>
            <person name="Voegeli S."/>
            <person name="Brachat S."/>
            <person name="Lerch A."/>
            <person name="Gates K."/>
            <person name="Steiner S."/>
            <person name="Mohr C."/>
            <person name="Pohlmann R."/>
            <person name="Luedi P."/>
            <person name="Choi S."/>
            <person name="Wing R.A."/>
            <person name="Flavier A."/>
            <person name="Gaffney T.D."/>
            <person name="Philippsen P."/>
        </authorList>
    </citation>
    <scope>NUCLEOTIDE SEQUENCE [LARGE SCALE GENOMIC DNA]</scope>
    <source>
        <strain evidence="9">ATCC 10895 / CBS 109.51 / FGSC 9923 / NRRL Y-1056</strain>
    </source>
</reference>
<name>Q750T9_EREGS</name>
<dbReference type="InParanoid" id="Q750T9"/>
<dbReference type="GO" id="GO:0010945">
    <property type="term" value="F:coenzyme A diphosphatase activity"/>
    <property type="evidence" value="ECO:0007669"/>
    <property type="project" value="InterPro"/>
</dbReference>
<dbReference type="CDD" id="cd03426">
    <property type="entry name" value="NUDIX_CoAse_Nudt7"/>
    <property type="match status" value="1"/>
</dbReference>
<dbReference type="OrthoDB" id="206213at2759"/>
<organism evidence="8 9">
    <name type="scientific">Eremothecium gossypii (strain ATCC 10895 / CBS 109.51 / FGSC 9923 / NRRL Y-1056)</name>
    <name type="common">Yeast</name>
    <name type="synonym">Ashbya gossypii</name>
    <dbReference type="NCBI Taxonomy" id="284811"/>
    <lineage>
        <taxon>Eukaryota</taxon>
        <taxon>Fungi</taxon>
        <taxon>Dikarya</taxon>
        <taxon>Ascomycota</taxon>
        <taxon>Saccharomycotina</taxon>
        <taxon>Saccharomycetes</taxon>
        <taxon>Saccharomycetales</taxon>
        <taxon>Saccharomycetaceae</taxon>
        <taxon>Eremothecium</taxon>
    </lineage>
</organism>
<comment type="cofactor">
    <cofactor evidence="1">
        <name>Mn(2+)</name>
        <dbReference type="ChEBI" id="CHEBI:29035"/>
    </cofactor>
</comment>
<dbReference type="GeneID" id="4622810"/>
<gene>
    <name evidence="8" type="ORF">AGOS_AGL150C</name>
</gene>
<dbReference type="PANTHER" id="PTHR12992:SF24">
    <property type="entry name" value="PEROXISOMAL COENZYME A DIPHOSPHATASE NUDT7"/>
    <property type="match status" value="1"/>
</dbReference>
<dbReference type="GO" id="GO:0015938">
    <property type="term" value="P:coenzyme A catabolic process"/>
    <property type="evidence" value="ECO:0000318"/>
    <property type="project" value="GO_Central"/>
</dbReference>
<dbReference type="GO" id="GO:0046872">
    <property type="term" value="F:metal ion binding"/>
    <property type="evidence" value="ECO:0007669"/>
    <property type="project" value="UniProtKB-KW"/>
</dbReference>
<dbReference type="PANTHER" id="PTHR12992">
    <property type="entry name" value="NUDIX HYDROLASE"/>
    <property type="match status" value="1"/>
</dbReference>
<dbReference type="EMBL" id="AE016820">
    <property type="protein sequence ID" value="AAS54341.1"/>
    <property type="molecule type" value="Genomic_DNA"/>
</dbReference>
<evidence type="ECO:0000256" key="3">
    <source>
        <dbReference type="ARBA" id="ARBA00022723"/>
    </source>
</evidence>
<evidence type="ECO:0000313" key="9">
    <source>
        <dbReference type="Proteomes" id="UP000000591"/>
    </source>
</evidence>
<dbReference type="Proteomes" id="UP000000591">
    <property type="component" value="Chromosome VII"/>
</dbReference>
<proteinExistence type="predicted"/>